<evidence type="ECO:0000256" key="6">
    <source>
        <dbReference type="RuleBase" id="RU366058"/>
    </source>
</evidence>
<accession>A0AA96WIV7</accession>
<comment type="similarity">
    <text evidence="6">Belongs to the TVP38/TMEM64 family.</text>
</comment>
<evidence type="ECO:0000256" key="4">
    <source>
        <dbReference type="ARBA" id="ARBA00022989"/>
    </source>
</evidence>
<feature type="transmembrane region" description="Helical" evidence="6">
    <location>
        <begin position="218"/>
        <end position="238"/>
    </location>
</feature>
<sequence>MPQPIQPTRLRYSSLLRSLKIIGIASLSFLVSTMPAFATTLQESSGWNLQEVIQRALEQIQQLGIAGVVAFVVLYALATVAFIPGSLLTLGAGVVYGVVQGSLYVLIGASLGAVLAFLVGRYLARDWVAKKIENNPKFKAIDEAVGREGFKIVLLTRLSPVFPFNLLNYAYGITGVKLRDYALACIGMLPGTVLYVYIGSLAGSLAMLGTETQAANPLLQWLVRGIGFVATVAVTLYVTRIARKALDSVSEQTTTDSVPHDA</sequence>
<protein>
    <recommendedName>
        <fullName evidence="6">TVP38/TMEM64 family membrane protein</fullName>
    </recommendedName>
</protein>
<name>A0AA96WIV7_9CYAN</name>
<organism evidence="8">
    <name type="scientific">Leptolyngbya sp. NK1-12</name>
    <dbReference type="NCBI Taxonomy" id="2547451"/>
    <lineage>
        <taxon>Bacteria</taxon>
        <taxon>Bacillati</taxon>
        <taxon>Cyanobacteriota</taxon>
        <taxon>Cyanophyceae</taxon>
        <taxon>Leptolyngbyales</taxon>
        <taxon>Leptolyngbyaceae</taxon>
        <taxon>Leptolyngbya group</taxon>
        <taxon>Leptolyngbya</taxon>
    </lineage>
</organism>
<evidence type="ECO:0000256" key="5">
    <source>
        <dbReference type="ARBA" id="ARBA00023136"/>
    </source>
</evidence>
<dbReference type="PANTHER" id="PTHR12677:SF59">
    <property type="entry name" value="GOLGI APPARATUS MEMBRANE PROTEIN TVP38-RELATED"/>
    <property type="match status" value="1"/>
</dbReference>
<dbReference type="AlphaFoldDB" id="A0AA96WIV7"/>
<keyword evidence="3 6" id="KW-0812">Transmembrane</keyword>
<keyword evidence="4 6" id="KW-1133">Transmembrane helix</keyword>
<dbReference type="InterPro" id="IPR015414">
    <property type="entry name" value="TMEM64"/>
</dbReference>
<gene>
    <name evidence="8" type="ORF">HJG54_26080</name>
</gene>
<evidence type="ECO:0000259" key="7">
    <source>
        <dbReference type="Pfam" id="PF09335"/>
    </source>
</evidence>
<evidence type="ECO:0000256" key="3">
    <source>
        <dbReference type="ARBA" id="ARBA00022692"/>
    </source>
</evidence>
<feature type="transmembrane region" description="Helical" evidence="6">
    <location>
        <begin position="62"/>
        <end position="83"/>
    </location>
</feature>
<evidence type="ECO:0000256" key="1">
    <source>
        <dbReference type="ARBA" id="ARBA00004651"/>
    </source>
</evidence>
<comment type="subcellular location">
    <subcellularLocation>
        <location evidence="1 6">Cell membrane</location>
        <topology evidence="1 6">Multi-pass membrane protein</topology>
    </subcellularLocation>
</comment>
<keyword evidence="5 6" id="KW-0472">Membrane</keyword>
<keyword evidence="2 6" id="KW-1003">Cell membrane</keyword>
<comment type="caution">
    <text evidence="6">Lacks conserved residue(s) required for the propagation of feature annotation.</text>
</comment>
<feature type="domain" description="VTT" evidence="7">
    <location>
        <begin position="83"/>
        <end position="200"/>
    </location>
</feature>
<evidence type="ECO:0000256" key="2">
    <source>
        <dbReference type="ARBA" id="ARBA00022475"/>
    </source>
</evidence>
<feature type="transmembrane region" description="Helical" evidence="6">
    <location>
        <begin position="103"/>
        <end position="124"/>
    </location>
</feature>
<dbReference type="PANTHER" id="PTHR12677">
    <property type="entry name" value="GOLGI APPARATUS MEMBRANE PROTEIN TVP38-RELATED"/>
    <property type="match status" value="1"/>
</dbReference>
<evidence type="ECO:0000313" key="8">
    <source>
        <dbReference type="EMBL" id="WNZ25954.1"/>
    </source>
</evidence>
<proteinExistence type="inferred from homology"/>
<dbReference type="Pfam" id="PF09335">
    <property type="entry name" value="VTT_dom"/>
    <property type="match status" value="1"/>
</dbReference>
<dbReference type="GO" id="GO:0005886">
    <property type="term" value="C:plasma membrane"/>
    <property type="evidence" value="ECO:0007669"/>
    <property type="project" value="UniProtKB-SubCell"/>
</dbReference>
<dbReference type="InterPro" id="IPR032816">
    <property type="entry name" value="VTT_dom"/>
</dbReference>
<feature type="transmembrane region" description="Helical" evidence="6">
    <location>
        <begin position="181"/>
        <end position="198"/>
    </location>
</feature>
<dbReference type="EMBL" id="CP053586">
    <property type="protein sequence ID" value="WNZ25954.1"/>
    <property type="molecule type" value="Genomic_DNA"/>
</dbReference>
<dbReference type="RefSeq" id="WP_316432148.1">
    <property type="nucleotide sequence ID" value="NZ_CP053586.1"/>
</dbReference>
<reference evidence="8" key="1">
    <citation type="submission" date="2020-05" db="EMBL/GenBank/DDBJ databases">
        <authorList>
            <person name="Zhu T."/>
            <person name="Keshari N."/>
            <person name="Lu X."/>
        </authorList>
    </citation>
    <scope>NUCLEOTIDE SEQUENCE</scope>
    <source>
        <strain evidence="8">NK1-12</strain>
    </source>
</reference>